<comment type="caution">
    <text evidence="1">The sequence shown here is derived from an EMBL/GenBank/DDBJ whole genome shotgun (WGS) entry which is preliminary data.</text>
</comment>
<gene>
    <name evidence="1" type="ORF">F1003_01865</name>
</gene>
<reference evidence="1 2" key="1">
    <citation type="submission" date="2019-11" db="EMBL/GenBank/DDBJ databases">
        <title>Winogradskyella ouciana sp. nov., isolated from the hadal seawater of the Mariana Trench.</title>
        <authorList>
            <person name="Liu R."/>
        </authorList>
    </citation>
    <scope>NUCLEOTIDE SEQUENCE [LARGE SCALE GENOMIC DNA]</scope>
    <source>
        <strain evidence="1 2">ZXX205</strain>
    </source>
</reference>
<evidence type="ECO:0000313" key="1">
    <source>
        <dbReference type="EMBL" id="MTE25664.1"/>
    </source>
</evidence>
<keyword evidence="2" id="KW-1185">Reference proteome</keyword>
<protein>
    <submittedName>
        <fullName evidence="1">Phosphoribosylpyrophosphate synthetase</fullName>
    </submittedName>
</protein>
<name>A0A7K1GB90_9FLAO</name>
<organism evidence="1 2">
    <name type="scientific">Winogradskyella ouciana</name>
    <dbReference type="NCBI Taxonomy" id="2608631"/>
    <lineage>
        <taxon>Bacteria</taxon>
        <taxon>Pseudomonadati</taxon>
        <taxon>Bacteroidota</taxon>
        <taxon>Flavobacteriia</taxon>
        <taxon>Flavobacteriales</taxon>
        <taxon>Flavobacteriaceae</taxon>
        <taxon>Winogradskyella</taxon>
    </lineage>
</organism>
<evidence type="ECO:0000313" key="2">
    <source>
        <dbReference type="Proteomes" id="UP000447545"/>
    </source>
</evidence>
<dbReference type="Proteomes" id="UP000447545">
    <property type="component" value="Unassembled WGS sequence"/>
</dbReference>
<dbReference type="AlphaFoldDB" id="A0A7K1GB90"/>
<dbReference type="EMBL" id="WJYA01000002">
    <property type="protein sequence ID" value="MTE25664.1"/>
    <property type="molecule type" value="Genomic_DNA"/>
</dbReference>
<proteinExistence type="predicted"/>
<accession>A0A7K1GB90</accession>
<sequence>MGKYTSLSEAINDLTNKGYIYNFNMKENFIECPENQCQLQPDEFEIDEKHRFQEMSDVDNESVLYAISSTDGSVKGLLVNAYGIYADYASFKLVQKLNRPDRFG</sequence>
<dbReference type="RefSeq" id="WP_155087499.1">
    <property type="nucleotide sequence ID" value="NZ_OZ260095.1"/>
</dbReference>